<protein>
    <submittedName>
        <fullName evidence="1">Uncharacterized protein</fullName>
    </submittedName>
</protein>
<name>A0A7W5XNT4_9MICC</name>
<accession>A0A7W5XNT4</accession>
<dbReference type="AlphaFoldDB" id="A0A7W5XNT4"/>
<evidence type="ECO:0000313" key="2">
    <source>
        <dbReference type="Proteomes" id="UP000547528"/>
    </source>
</evidence>
<organism evidence="1 2">
    <name type="scientific">Garicola koreensis</name>
    <dbReference type="NCBI Taxonomy" id="1262554"/>
    <lineage>
        <taxon>Bacteria</taxon>
        <taxon>Bacillati</taxon>
        <taxon>Actinomycetota</taxon>
        <taxon>Actinomycetes</taxon>
        <taxon>Micrococcales</taxon>
        <taxon>Micrococcaceae</taxon>
        <taxon>Garicola</taxon>
    </lineage>
</organism>
<proteinExistence type="predicted"/>
<dbReference type="EMBL" id="JACIBT010000001">
    <property type="protein sequence ID" value="MBB3667102.1"/>
    <property type="molecule type" value="Genomic_DNA"/>
</dbReference>
<dbReference type="Proteomes" id="UP000547528">
    <property type="component" value="Unassembled WGS sequence"/>
</dbReference>
<comment type="caution">
    <text evidence="1">The sequence shown here is derived from an EMBL/GenBank/DDBJ whole genome shotgun (WGS) entry which is preliminary data.</text>
</comment>
<keyword evidence="2" id="KW-1185">Reference proteome</keyword>
<evidence type="ECO:0000313" key="1">
    <source>
        <dbReference type="EMBL" id="MBB3667102.1"/>
    </source>
</evidence>
<gene>
    <name evidence="1" type="ORF">FHX47_000695</name>
</gene>
<reference evidence="1 2" key="1">
    <citation type="submission" date="2020-08" db="EMBL/GenBank/DDBJ databases">
        <title>Sequencing the genomes of 1000 actinobacteria strains.</title>
        <authorList>
            <person name="Klenk H.-P."/>
        </authorList>
    </citation>
    <scope>NUCLEOTIDE SEQUENCE [LARGE SCALE GENOMIC DNA]</scope>
    <source>
        <strain evidence="1 2">DSM 28238</strain>
    </source>
</reference>
<sequence length="41" mass="4555">MRRFWNSTGDARVGRFPSGLSKYSVAVVSQVGPVSREFPEP</sequence>